<evidence type="ECO:0000313" key="2">
    <source>
        <dbReference type="EMBL" id="MBE5040863.1"/>
    </source>
</evidence>
<keyword evidence="3" id="KW-1185">Reference proteome</keyword>
<evidence type="ECO:0000313" key="3">
    <source>
        <dbReference type="Proteomes" id="UP000806542"/>
    </source>
</evidence>
<evidence type="ECO:0000256" key="1">
    <source>
        <dbReference type="SAM" id="SignalP"/>
    </source>
</evidence>
<name>A0A9D5LZD9_9FIRM</name>
<comment type="caution">
    <text evidence="2">The sequence shown here is derived from an EMBL/GenBank/DDBJ whole genome shotgun (WGS) entry which is preliminary data.</text>
</comment>
<sequence>MKKTKITALALAAVLSSTPVLAAEIPQEAVPAYLTGESVCITENLISPILEEVQNGLGFGEAWGKASREIHSAVLAGSTNGYGYADLTAIARNAILQYRDMYLRPDYYAQQEPVIASLIADLITAVENGSMDYAAARKEAYTRIYQSINPSYTPNTDIAADHIYLDIPTVDSAMFTIARKLLLEAEERSEAL</sequence>
<feature type="signal peptide" evidence="1">
    <location>
        <begin position="1"/>
        <end position="22"/>
    </location>
</feature>
<proteinExistence type="predicted"/>
<protein>
    <submittedName>
        <fullName evidence="2">Uncharacterized protein</fullName>
    </submittedName>
</protein>
<dbReference type="RefSeq" id="WP_226393403.1">
    <property type="nucleotide sequence ID" value="NZ_JADCKB010000024.1"/>
</dbReference>
<keyword evidence="1" id="KW-0732">Signal</keyword>
<dbReference type="Proteomes" id="UP000806542">
    <property type="component" value="Unassembled WGS sequence"/>
</dbReference>
<gene>
    <name evidence="2" type="ORF">INF28_10370</name>
</gene>
<feature type="chain" id="PRO_5039468168" evidence="1">
    <location>
        <begin position="23"/>
        <end position="192"/>
    </location>
</feature>
<dbReference type="EMBL" id="JADCKB010000024">
    <property type="protein sequence ID" value="MBE5040863.1"/>
    <property type="molecule type" value="Genomic_DNA"/>
</dbReference>
<accession>A0A9D5LZD9</accession>
<organism evidence="2 3">
    <name type="scientific">Ructibacterium gallinarum</name>
    <dbReference type="NCBI Taxonomy" id="2779355"/>
    <lineage>
        <taxon>Bacteria</taxon>
        <taxon>Bacillati</taxon>
        <taxon>Bacillota</taxon>
        <taxon>Clostridia</taxon>
        <taxon>Eubacteriales</taxon>
        <taxon>Oscillospiraceae</taxon>
        <taxon>Ructibacterium</taxon>
    </lineage>
</organism>
<dbReference type="AlphaFoldDB" id="A0A9D5LZD9"/>
<reference evidence="2" key="1">
    <citation type="submission" date="2020-10" db="EMBL/GenBank/DDBJ databases">
        <title>ChiBAC.</title>
        <authorList>
            <person name="Zenner C."/>
            <person name="Hitch T.C.A."/>
            <person name="Clavel T."/>
        </authorList>
    </citation>
    <scope>NUCLEOTIDE SEQUENCE</scope>
    <source>
        <strain evidence="2">DSM 107454</strain>
    </source>
</reference>